<comment type="caution">
    <text evidence="1">The sequence shown here is derived from an EMBL/GenBank/DDBJ whole genome shotgun (WGS) entry which is preliminary data.</text>
</comment>
<gene>
    <name evidence="1" type="ORF">OG2516_10099</name>
</gene>
<dbReference type="STRING" id="314256.OG2516_10099"/>
<dbReference type="AlphaFoldDB" id="Q2CDG4"/>
<reference evidence="1 2" key="1">
    <citation type="journal article" date="2010" name="J. Bacteriol.">
        <title>Genome sequences of Oceanicola granulosus HTCC2516(T) and Oceanicola batsensis HTCC2597(TDelta).</title>
        <authorList>
            <person name="Thrash J.C."/>
            <person name="Cho J.C."/>
            <person name="Vergin K.L."/>
            <person name="Giovannoni S.J."/>
        </authorList>
    </citation>
    <scope>NUCLEOTIDE SEQUENCE [LARGE SCALE GENOMIC DNA]</scope>
    <source>
        <strain evidence="2">ATCC BAA-861 / DSM 15982 / KCTC 12143 / HTCC2516</strain>
    </source>
</reference>
<keyword evidence="2" id="KW-1185">Reference proteome</keyword>
<proteinExistence type="predicted"/>
<sequence length="35" mass="3943">MASFLLEEQAREMVRSGGIGLSESLYEALRDRRDG</sequence>
<name>Q2CDG4_OCEGH</name>
<evidence type="ECO:0000313" key="1">
    <source>
        <dbReference type="EMBL" id="EAR50747.1"/>
    </source>
</evidence>
<organism evidence="1 2">
    <name type="scientific">Oceanicola granulosus (strain ATCC BAA-861 / DSM 15982 / KCTC 12143 / HTCC2516)</name>
    <dbReference type="NCBI Taxonomy" id="314256"/>
    <lineage>
        <taxon>Bacteria</taxon>
        <taxon>Pseudomonadati</taxon>
        <taxon>Pseudomonadota</taxon>
        <taxon>Alphaproteobacteria</taxon>
        <taxon>Rhodobacterales</taxon>
        <taxon>Roseobacteraceae</taxon>
        <taxon>Oceanicola</taxon>
    </lineage>
</organism>
<dbReference type="HOGENOM" id="CLU_3366136_0_0_5"/>
<dbReference type="Proteomes" id="UP000003635">
    <property type="component" value="Unassembled WGS sequence"/>
</dbReference>
<evidence type="ECO:0000313" key="2">
    <source>
        <dbReference type="Proteomes" id="UP000003635"/>
    </source>
</evidence>
<protein>
    <submittedName>
        <fullName evidence="1">Uncharacterized protein</fullName>
    </submittedName>
</protein>
<accession>Q2CDG4</accession>
<dbReference type="EMBL" id="AAOT01000023">
    <property type="protein sequence ID" value="EAR50747.1"/>
    <property type="molecule type" value="Genomic_DNA"/>
</dbReference>